<organism evidence="2 3">
    <name type="scientific">Dichotomopilus funicola</name>
    <dbReference type="NCBI Taxonomy" id="1934379"/>
    <lineage>
        <taxon>Eukaryota</taxon>
        <taxon>Fungi</taxon>
        <taxon>Dikarya</taxon>
        <taxon>Ascomycota</taxon>
        <taxon>Pezizomycotina</taxon>
        <taxon>Sordariomycetes</taxon>
        <taxon>Sordariomycetidae</taxon>
        <taxon>Sordariales</taxon>
        <taxon>Chaetomiaceae</taxon>
        <taxon>Dichotomopilus</taxon>
    </lineage>
</organism>
<evidence type="ECO:0000313" key="2">
    <source>
        <dbReference type="EMBL" id="KAK4139566.1"/>
    </source>
</evidence>
<dbReference type="Proteomes" id="UP001302676">
    <property type="component" value="Unassembled WGS sequence"/>
</dbReference>
<accession>A0AAN6ZJC7</accession>
<gene>
    <name evidence="2" type="ORF">C8A04DRAFT_32953</name>
</gene>
<evidence type="ECO:0000313" key="3">
    <source>
        <dbReference type="Proteomes" id="UP001302676"/>
    </source>
</evidence>
<evidence type="ECO:0000256" key="1">
    <source>
        <dbReference type="SAM" id="MobiDB-lite"/>
    </source>
</evidence>
<proteinExistence type="predicted"/>
<feature type="region of interest" description="Disordered" evidence="1">
    <location>
        <begin position="151"/>
        <end position="172"/>
    </location>
</feature>
<dbReference type="EMBL" id="MU853658">
    <property type="protein sequence ID" value="KAK4139566.1"/>
    <property type="molecule type" value="Genomic_DNA"/>
</dbReference>
<dbReference type="AlphaFoldDB" id="A0AAN6ZJC7"/>
<keyword evidence="3" id="KW-1185">Reference proteome</keyword>
<dbReference type="RefSeq" id="XP_062632937.1">
    <property type="nucleotide sequence ID" value="XM_062782277.1"/>
</dbReference>
<reference evidence="2" key="1">
    <citation type="journal article" date="2023" name="Mol. Phylogenet. Evol.">
        <title>Genome-scale phylogeny and comparative genomics of the fungal order Sordariales.</title>
        <authorList>
            <person name="Hensen N."/>
            <person name="Bonometti L."/>
            <person name="Westerberg I."/>
            <person name="Brannstrom I.O."/>
            <person name="Guillou S."/>
            <person name="Cros-Aarteil S."/>
            <person name="Calhoun S."/>
            <person name="Haridas S."/>
            <person name="Kuo A."/>
            <person name="Mondo S."/>
            <person name="Pangilinan J."/>
            <person name="Riley R."/>
            <person name="LaButti K."/>
            <person name="Andreopoulos B."/>
            <person name="Lipzen A."/>
            <person name="Chen C."/>
            <person name="Yan M."/>
            <person name="Daum C."/>
            <person name="Ng V."/>
            <person name="Clum A."/>
            <person name="Steindorff A."/>
            <person name="Ohm R.A."/>
            <person name="Martin F."/>
            <person name="Silar P."/>
            <person name="Natvig D.O."/>
            <person name="Lalanne C."/>
            <person name="Gautier V."/>
            <person name="Ament-Velasquez S.L."/>
            <person name="Kruys A."/>
            <person name="Hutchinson M.I."/>
            <person name="Powell A.J."/>
            <person name="Barry K."/>
            <person name="Miller A.N."/>
            <person name="Grigoriev I.V."/>
            <person name="Debuchy R."/>
            <person name="Gladieux P."/>
            <person name="Hiltunen Thoren M."/>
            <person name="Johannesson H."/>
        </authorList>
    </citation>
    <scope>NUCLEOTIDE SEQUENCE</scope>
    <source>
        <strain evidence="2">CBS 141.50</strain>
    </source>
</reference>
<dbReference type="GeneID" id="87818890"/>
<feature type="region of interest" description="Disordered" evidence="1">
    <location>
        <begin position="35"/>
        <end position="54"/>
    </location>
</feature>
<comment type="caution">
    <text evidence="2">The sequence shown here is derived from an EMBL/GenBank/DDBJ whole genome shotgun (WGS) entry which is preliminary data.</text>
</comment>
<sequence>MARENRPGGTSSDPQAKKHGYEGFDQETETGFISTNIDDFEWSQPHSGSTGEPMKLHEISSEELFREPPAAVEAQSGRVNWVARDLDCGESITYNIKGVADRRALEALGATILVLCKRHDTPVFNIKLGLESAGVVNDNRLRSEGARSQLAAADSQTTAAAQAHPTSVPVSGVSAPTPAASAYLINLTTAELAALVPPNISASDLEVPGVPSLRCANCHWPGHAFLRPLIPSLSHGSVTGCPECNLRNHNLDDCPVLLQLPSTSAFGIPAPHVLDVVYSERCNMPQIYSDRHLFFDEVHAINEQHKIDAAELNKPRNWPWTNAFAKEVAKAKPGDPILQGKLQPWEFDPAKHTYHDLPVDPTLRNISINDILAMRRLGLLDTERPEPGAGRIREPDHGP</sequence>
<reference evidence="2" key="2">
    <citation type="submission" date="2023-05" db="EMBL/GenBank/DDBJ databases">
        <authorList>
            <consortium name="Lawrence Berkeley National Laboratory"/>
            <person name="Steindorff A."/>
            <person name="Hensen N."/>
            <person name="Bonometti L."/>
            <person name="Westerberg I."/>
            <person name="Brannstrom I.O."/>
            <person name="Guillou S."/>
            <person name="Cros-Aarteil S."/>
            <person name="Calhoun S."/>
            <person name="Haridas S."/>
            <person name="Kuo A."/>
            <person name="Mondo S."/>
            <person name="Pangilinan J."/>
            <person name="Riley R."/>
            <person name="Labutti K."/>
            <person name="Andreopoulos B."/>
            <person name="Lipzen A."/>
            <person name="Chen C."/>
            <person name="Yanf M."/>
            <person name="Daum C."/>
            <person name="Ng V."/>
            <person name="Clum A."/>
            <person name="Ohm R."/>
            <person name="Martin F."/>
            <person name="Silar P."/>
            <person name="Natvig D."/>
            <person name="Lalanne C."/>
            <person name="Gautier V."/>
            <person name="Ament-Velasquez S.L."/>
            <person name="Kruys A."/>
            <person name="Hutchinson M.I."/>
            <person name="Powell A.J."/>
            <person name="Barry K."/>
            <person name="Miller A.N."/>
            <person name="Grigoriev I.V."/>
            <person name="Debuchy R."/>
            <person name="Gladieux P."/>
            <person name="Thoren M.H."/>
            <person name="Johannesson H."/>
        </authorList>
    </citation>
    <scope>NUCLEOTIDE SEQUENCE</scope>
    <source>
        <strain evidence="2">CBS 141.50</strain>
    </source>
</reference>
<feature type="compositionally biased region" description="Low complexity" evidence="1">
    <location>
        <begin position="151"/>
        <end position="163"/>
    </location>
</feature>
<feature type="region of interest" description="Disordered" evidence="1">
    <location>
        <begin position="1"/>
        <end position="28"/>
    </location>
</feature>
<protein>
    <submittedName>
        <fullName evidence="2">Uncharacterized protein</fullName>
    </submittedName>
</protein>
<name>A0AAN6ZJC7_9PEZI</name>